<dbReference type="PANTHER" id="PTHR30160:SF1">
    <property type="entry name" value="LIPOPOLYSACCHARIDE 1,2-N-ACETYLGLUCOSAMINETRANSFERASE-RELATED"/>
    <property type="match status" value="1"/>
</dbReference>
<dbReference type="InterPro" id="IPR051199">
    <property type="entry name" value="LPS_LOS_Heptosyltrfase"/>
</dbReference>
<dbReference type="SUPFAM" id="SSF53756">
    <property type="entry name" value="UDP-Glycosyltransferase/glycogen phosphorylase"/>
    <property type="match status" value="1"/>
</dbReference>
<reference evidence="3 4" key="1">
    <citation type="submission" date="2020-02" db="EMBL/GenBank/DDBJ databases">
        <authorList>
            <person name="Kim M.K."/>
        </authorList>
    </citation>
    <scope>NUCLEOTIDE SEQUENCE [LARGE SCALE GENOMIC DNA]</scope>
    <source>
        <strain evidence="3 4">17J57-3</strain>
    </source>
</reference>
<accession>A0A6B3SIA9</accession>
<evidence type="ECO:0000313" key="4">
    <source>
        <dbReference type="Proteomes" id="UP000482155"/>
    </source>
</evidence>
<proteinExistence type="predicted"/>
<dbReference type="EMBL" id="JAAIVB010000012">
    <property type="protein sequence ID" value="NEX60358.1"/>
    <property type="molecule type" value="Genomic_DNA"/>
</dbReference>
<comment type="caution">
    <text evidence="3">The sequence shown here is derived from an EMBL/GenBank/DDBJ whole genome shotgun (WGS) entry which is preliminary data.</text>
</comment>
<gene>
    <name evidence="3" type="ORF">G3574_04645</name>
</gene>
<dbReference type="CDD" id="cd03789">
    <property type="entry name" value="GT9_LPS_heptosyltransferase"/>
    <property type="match status" value="1"/>
</dbReference>
<dbReference type="GO" id="GO:0005829">
    <property type="term" value="C:cytosol"/>
    <property type="evidence" value="ECO:0007669"/>
    <property type="project" value="TreeGrafter"/>
</dbReference>
<organism evidence="3 4">
    <name type="scientific">Noviherbaspirillum galbum</name>
    <dbReference type="NCBI Taxonomy" id="2709383"/>
    <lineage>
        <taxon>Bacteria</taxon>
        <taxon>Pseudomonadati</taxon>
        <taxon>Pseudomonadota</taxon>
        <taxon>Betaproteobacteria</taxon>
        <taxon>Burkholderiales</taxon>
        <taxon>Oxalobacteraceae</taxon>
        <taxon>Noviherbaspirillum</taxon>
    </lineage>
</organism>
<dbReference type="PANTHER" id="PTHR30160">
    <property type="entry name" value="TETRAACYLDISACCHARIDE 4'-KINASE-RELATED"/>
    <property type="match status" value="1"/>
</dbReference>
<keyword evidence="2 3" id="KW-0808">Transferase</keyword>
<keyword evidence="1" id="KW-0328">Glycosyltransferase</keyword>
<dbReference type="Gene3D" id="3.40.50.2000">
    <property type="entry name" value="Glycogen Phosphorylase B"/>
    <property type="match status" value="2"/>
</dbReference>
<evidence type="ECO:0000313" key="3">
    <source>
        <dbReference type="EMBL" id="NEX60358.1"/>
    </source>
</evidence>
<evidence type="ECO:0000256" key="2">
    <source>
        <dbReference type="ARBA" id="ARBA00022679"/>
    </source>
</evidence>
<dbReference type="AlphaFoldDB" id="A0A6B3SIA9"/>
<protein>
    <submittedName>
        <fullName evidence="3">Glycosyltransferase family 9 protein</fullName>
    </submittedName>
</protein>
<evidence type="ECO:0000256" key="1">
    <source>
        <dbReference type="ARBA" id="ARBA00022676"/>
    </source>
</evidence>
<dbReference type="Proteomes" id="UP000482155">
    <property type="component" value="Unassembled WGS sequence"/>
</dbReference>
<dbReference type="GO" id="GO:0008713">
    <property type="term" value="F:ADP-heptose-lipopolysaccharide heptosyltransferase activity"/>
    <property type="evidence" value="ECO:0007669"/>
    <property type="project" value="TreeGrafter"/>
</dbReference>
<name>A0A6B3SIA9_9BURK</name>
<dbReference type="GO" id="GO:0009244">
    <property type="term" value="P:lipopolysaccharide core region biosynthetic process"/>
    <property type="evidence" value="ECO:0007669"/>
    <property type="project" value="TreeGrafter"/>
</dbReference>
<dbReference type="Pfam" id="PF01075">
    <property type="entry name" value="Glyco_transf_9"/>
    <property type="match status" value="1"/>
</dbReference>
<sequence length="363" mass="38785">MQGQISLAPAGGSLPAPRKIAIFRALQLGDMLCVVPALRALRAAAPRAHVTLIGMPWATSFAKRYSAYVDELLVFPGHPGFPEQAANLGAFPHFLSEVQRRRFDLALQLHGSGGLSNALLSLFNAERQAGHYVPGQYCPDADRFRPWQEEEHEVLRFVRLMEFLGMPAQGTQLEFPLGDADFRALQRSHADLPAPGTYVCVHPGARLPSRRWIPERFAEVADRLAGQGLRVVLTGSPDEAAVVAAVQRSMRMPSLDLSGKTELGALAALIASARLVVSNDTGISHVAAAVATPSVIVSCGSDSVRWAPLDHDRHHVLSAPVACRPCMHLECPIGHLCATAVSADAVAAAAARILAQHPTGALS</sequence>
<dbReference type="InterPro" id="IPR002201">
    <property type="entry name" value="Glyco_trans_9"/>
</dbReference>
<keyword evidence="4" id="KW-1185">Reference proteome</keyword>